<comment type="subcellular location">
    <subcellularLocation>
        <location evidence="2">Membrane</location>
    </subcellularLocation>
</comment>
<dbReference type="Proteomes" id="UP000515150">
    <property type="component" value="Chromosome 4"/>
</dbReference>
<feature type="transmembrane region" description="Helical" evidence="10">
    <location>
        <begin position="286"/>
        <end position="308"/>
    </location>
</feature>
<evidence type="ECO:0000256" key="10">
    <source>
        <dbReference type="SAM" id="Phobius"/>
    </source>
</evidence>
<dbReference type="PROSITE" id="PS51257">
    <property type="entry name" value="PROKAR_LIPOPROTEIN"/>
    <property type="match status" value="1"/>
</dbReference>
<comment type="similarity">
    <text evidence="3">Belongs to the FRRS1 family.</text>
</comment>
<dbReference type="PROSITE" id="PS51019">
    <property type="entry name" value="REELIN"/>
    <property type="match status" value="1"/>
</dbReference>
<dbReference type="AlphaFoldDB" id="A0A9W2XRH5"/>
<keyword evidence="8 10" id="KW-0472">Membrane</keyword>
<dbReference type="InterPro" id="IPR042307">
    <property type="entry name" value="Reeler_sf"/>
</dbReference>
<dbReference type="OrthoDB" id="2419613at2759"/>
<keyword evidence="6" id="KW-0249">Electron transport</keyword>
<keyword evidence="9" id="KW-0325">Glycoprotein</keyword>
<proteinExistence type="inferred from homology"/>
<keyword evidence="7 10" id="KW-1133">Transmembrane helix</keyword>
<name>A0A9W2XRH5_BETSP</name>
<feature type="transmembrane region" description="Helical" evidence="10">
    <location>
        <begin position="183"/>
        <end position="202"/>
    </location>
</feature>
<dbReference type="InterPro" id="IPR051237">
    <property type="entry name" value="Ferric-chelate_Red/DefProt"/>
</dbReference>
<evidence type="ECO:0000256" key="3">
    <source>
        <dbReference type="ARBA" id="ARBA00009195"/>
    </source>
</evidence>
<dbReference type="Gene3D" id="2.60.40.4060">
    <property type="entry name" value="Reeler domain"/>
    <property type="match status" value="1"/>
</dbReference>
<dbReference type="InterPro" id="IPR002861">
    <property type="entry name" value="Reeler_dom"/>
</dbReference>
<evidence type="ECO:0000259" key="13">
    <source>
        <dbReference type="PROSITE" id="PS51019"/>
    </source>
</evidence>
<feature type="transmembrane region" description="Helical" evidence="10">
    <location>
        <begin position="222"/>
        <end position="247"/>
    </location>
</feature>
<dbReference type="GO" id="GO:0016020">
    <property type="term" value="C:membrane"/>
    <property type="evidence" value="ECO:0007669"/>
    <property type="project" value="UniProtKB-SubCell"/>
</dbReference>
<reference evidence="15" key="1">
    <citation type="submission" date="2025-08" db="UniProtKB">
        <authorList>
            <consortium name="RefSeq"/>
        </authorList>
    </citation>
    <scope>IDENTIFICATION</scope>
</reference>
<evidence type="ECO:0000256" key="4">
    <source>
        <dbReference type="ARBA" id="ARBA00022448"/>
    </source>
</evidence>
<comment type="cofactor">
    <cofactor evidence="1">
        <name>heme b</name>
        <dbReference type="ChEBI" id="CHEBI:60344"/>
    </cofactor>
</comment>
<evidence type="ECO:0000256" key="7">
    <source>
        <dbReference type="ARBA" id="ARBA00022989"/>
    </source>
</evidence>
<dbReference type="KEGG" id="bspl:114854393"/>
<dbReference type="PANTHER" id="PTHR45828">
    <property type="entry name" value="CYTOCHROME B561/FERRIC REDUCTASE TRANSMEMBRANE"/>
    <property type="match status" value="1"/>
</dbReference>
<keyword evidence="4" id="KW-0813">Transport</keyword>
<evidence type="ECO:0000313" key="15">
    <source>
        <dbReference type="RefSeq" id="XP_055364337.1"/>
    </source>
</evidence>
<evidence type="ECO:0000256" key="5">
    <source>
        <dbReference type="ARBA" id="ARBA00022692"/>
    </source>
</evidence>
<feature type="signal peptide" evidence="11">
    <location>
        <begin position="1"/>
        <end position="18"/>
    </location>
</feature>
<feature type="transmembrane region" description="Helical" evidence="10">
    <location>
        <begin position="253"/>
        <end position="274"/>
    </location>
</feature>
<evidence type="ECO:0000256" key="2">
    <source>
        <dbReference type="ARBA" id="ARBA00004370"/>
    </source>
</evidence>
<accession>A0A9W2XRH5</accession>
<dbReference type="InterPro" id="IPR006593">
    <property type="entry name" value="Cyt_b561/ferric_Rdtase_TM"/>
</dbReference>
<evidence type="ECO:0000313" key="14">
    <source>
        <dbReference type="Proteomes" id="UP000515150"/>
    </source>
</evidence>
<dbReference type="CDD" id="cd08544">
    <property type="entry name" value="Reeler"/>
    <property type="match status" value="1"/>
</dbReference>
<dbReference type="RefSeq" id="XP_055364337.1">
    <property type="nucleotide sequence ID" value="XM_055508362.1"/>
</dbReference>
<dbReference type="SMART" id="SM00665">
    <property type="entry name" value="B561"/>
    <property type="match status" value="1"/>
</dbReference>
<organism evidence="14 15">
    <name type="scientific">Betta splendens</name>
    <name type="common">Siamese fighting fish</name>
    <dbReference type="NCBI Taxonomy" id="158456"/>
    <lineage>
        <taxon>Eukaryota</taxon>
        <taxon>Metazoa</taxon>
        <taxon>Chordata</taxon>
        <taxon>Craniata</taxon>
        <taxon>Vertebrata</taxon>
        <taxon>Euteleostomi</taxon>
        <taxon>Actinopterygii</taxon>
        <taxon>Neopterygii</taxon>
        <taxon>Teleostei</taxon>
        <taxon>Neoteleostei</taxon>
        <taxon>Acanthomorphata</taxon>
        <taxon>Anabantaria</taxon>
        <taxon>Anabantiformes</taxon>
        <taxon>Anabantoidei</taxon>
        <taxon>Osphronemidae</taxon>
        <taxon>Betta</taxon>
    </lineage>
</organism>
<feature type="chain" id="PRO_5040917164" evidence="11">
    <location>
        <begin position="19"/>
        <end position="389"/>
    </location>
</feature>
<dbReference type="PROSITE" id="PS50939">
    <property type="entry name" value="CYTOCHROME_B561"/>
    <property type="match status" value="1"/>
</dbReference>
<dbReference type="GeneID" id="114854393"/>
<evidence type="ECO:0000256" key="6">
    <source>
        <dbReference type="ARBA" id="ARBA00022982"/>
    </source>
</evidence>
<gene>
    <name evidence="15" type="primary">LOC114854393</name>
</gene>
<feature type="transmembrane region" description="Helical" evidence="10">
    <location>
        <begin position="360"/>
        <end position="382"/>
    </location>
</feature>
<evidence type="ECO:0000256" key="8">
    <source>
        <dbReference type="ARBA" id="ARBA00023136"/>
    </source>
</evidence>
<evidence type="ECO:0000256" key="11">
    <source>
        <dbReference type="SAM" id="SignalP"/>
    </source>
</evidence>
<feature type="transmembrane region" description="Helical" evidence="10">
    <location>
        <begin position="320"/>
        <end position="339"/>
    </location>
</feature>
<dbReference type="FunFam" id="2.60.40.4060:FF:000003">
    <property type="entry name" value="Ferric chelate reductase 1"/>
    <property type="match status" value="1"/>
</dbReference>
<evidence type="ECO:0000256" key="1">
    <source>
        <dbReference type="ARBA" id="ARBA00001970"/>
    </source>
</evidence>
<evidence type="ECO:0000256" key="9">
    <source>
        <dbReference type="ARBA" id="ARBA00023180"/>
    </source>
</evidence>
<keyword evidence="5 10" id="KW-0812">Transmembrane</keyword>
<feature type="domain" description="Cytochrome b561" evidence="12">
    <location>
        <begin position="147"/>
        <end position="348"/>
    </location>
</feature>
<sequence>MLGRAALLLLCFTPAAWCFPSGQVTASCDSMVPQHGANAQTSASPYTVIVDRTSFNVGDQVPVQIQGTGSNTFKGFLLKATQVGSQTAVGSFSVSTTSAQLLACSQKTGSAVAHTSGAAKSFIQAIWTPDSSGSGKTIQFSTTFVQSKSVFWVAVQSPVLTFNGNFTGGSSAATTQTPSIVKAHGSLMLISWMTTGTLGMLVARYMKGMSKGNKMFGKDLWFVVHVPLMFLTVAATIIAFIIIFVYAQDWAGGAHPVLGCLVMILAFIQPIIAFMRCEPQDPRRYVFNWAHSLNALVIKVLAVAAIFTGLQLIDGSDSQWMVKTMSGFAAWECLFYIFMEARLRWKTHNPDRTRRKTNMNGLLVGVYFLGNIAFLIALLVGIGQATVVP</sequence>
<feature type="domain" description="Reelin" evidence="13">
    <location>
        <begin position="9"/>
        <end position="178"/>
    </location>
</feature>
<protein>
    <submittedName>
        <fullName evidence="15">Ferric-chelate reductase 1</fullName>
    </submittedName>
</protein>
<dbReference type="Pfam" id="PF02014">
    <property type="entry name" value="Reeler"/>
    <property type="match status" value="1"/>
</dbReference>
<dbReference type="PANTHER" id="PTHR45828:SF44">
    <property type="entry name" value="FERRIC-CHELATE REDUCTASE 1-RELATED"/>
    <property type="match status" value="1"/>
</dbReference>
<evidence type="ECO:0000259" key="12">
    <source>
        <dbReference type="PROSITE" id="PS50939"/>
    </source>
</evidence>
<keyword evidence="11" id="KW-0732">Signal</keyword>
<dbReference type="CDD" id="cd08760">
    <property type="entry name" value="Cyt_b561_FRRS1_like"/>
    <property type="match status" value="1"/>
</dbReference>
<keyword evidence="14" id="KW-1185">Reference proteome</keyword>